<feature type="compositionally biased region" description="Acidic residues" evidence="1">
    <location>
        <begin position="378"/>
        <end position="390"/>
    </location>
</feature>
<feature type="domain" description="Something about silencing protein 4" evidence="2">
    <location>
        <begin position="261"/>
        <end position="356"/>
    </location>
</feature>
<dbReference type="RefSeq" id="XP_033596645.1">
    <property type="nucleotide sequence ID" value="XM_033748503.1"/>
</dbReference>
<feature type="region of interest" description="Disordered" evidence="1">
    <location>
        <begin position="126"/>
        <end position="157"/>
    </location>
</feature>
<dbReference type="InterPro" id="IPR029184">
    <property type="entry name" value="Sas4_dom"/>
</dbReference>
<feature type="compositionally biased region" description="Low complexity" evidence="1">
    <location>
        <begin position="208"/>
        <end position="218"/>
    </location>
</feature>
<dbReference type="GO" id="GO:0004402">
    <property type="term" value="F:histone acetyltransferase activity"/>
    <property type="evidence" value="ECO:0007669"/>
    <property type="project" value="TreeGrafter"/>
</dbReference>
<feature type="region of interest" description="Disordered" evidence="1">
    <location>
        <begin position="203"/>
        <end position="236"/>
    </location>
</feature>
<sequence>MNSTSKPSLRSSGRSAHSESRAPTGQESLAATPAASTRRAANPNPLPIIVETTSVARKRLKLNPGTPKPTSKKSTATVSKSAARERPRPPTRVTVTQPHGNLLQTTNGVRKTLDIVADDLSSHQLTLKTNERSESLLSPNTDTEKKEDKRSLRSHGAGSRLKSDLAIYFSNYDDVINDAPREPEFLDLDTPILVTDESIKAGIAQAMTPSPSKTSLSPKSRRPSIKSSTHTVERRSSQMNFPIIDFSTLYRHAHHDPSQEDPLDDKVFFAPHRRAERKEKQLRNIEKERAMHEKVHLDRLLEGLQGPDWLRIMGISGVTDGEKRDWEPKRNYFLSEVQALVDKFRIWKEGEKRQRAEKEAALLAREEEEAASKAHSEVDDEPTTPAEDSDAPNSSDIDASAAHQLLQEASSASVIARRPKAHPPVVYLHPPEPESNEPFTSFFAKPHLRASALGSHRHGRTALAFGQPVPEVADTEFTLPHDYLTPEALKDHARKKRRMKRESTGNVK</sequence>
<feature type="region of interest" description="Disordered" evidence="1">
    <location>
        <begin position="1"/>
        <end position="100"/>
    </location>
</feature>
<dbReference type="GO" id="GO:0033255">
    <property type="term" value="C:SAS acetyltransferase complex"/>
    <property type="evidence" value="ECO:0007669"/>
    <property type="project" value="InterPro"/>
</dbReference>
<name>A0A6A6VWV8_9PEZI</name>
<dbReference type="Proteomes" id="UP000799437">
    <property type="component" value="Unassembled WGS sequence"/>
</dbReference>
<dbReference type="PANTHER" id="PTHR38422:SF1">
    <property type="entry name" value="SOMETHING ABOUT SILENCING PROTEIN 4"/>
    <property type="match status" value="1"/>
</dbReference>
<gene>
    <name evidence="3" type="ORF">EJ05DRAFT_514206</name>
</gene>
<reference evidence="3" key="1">
    <citation type="journal article" date="2020" name="Stud. Mycol.">
        <title>101 Dothideomycetes genomes: a test case for predicting lifestyles and emergence of pathogens.</title>
        <authorList>
            <person name="Haridas S."/>
            <person name="Albert R."/>
            <person name="Binder M."/>
            <person name="Bloem J."/>
            <person name="Labutti K."/>
            <person name="Salamov A."/>
            <person name="Andreopoulos B."/>
            <person name="Baker S."/>
            <person name="Barry K."/>
            <person name="Bills G."/>
            <person name="Bluhm B."/>
            <person name="Cannon C."/>
            <person name="Castanera R."/>
            <person name="Culley D."/>
            <person name="Daum C."/>
            <person name="Ezra D."/>
            <person name="Gonzalez J."/>
            <person name="Henrissat B."/>
            <person name="Kuo A."/>
            <person name="Liang C."/>
            <person name="Lipzen A."/>
            <person name="Lutzoni F."/>
            <person name="Magnuson J."/>
            <person name="Mondo S."/>
            <person name="Nolan M."/>
            <person name="Ohm R."/>
            <person name="Pangilinan J."/>
            <person name="Park H.-J."/>
            <person name="Ramirez L."/>
            <person name="Alfaro M."/>
            <person name="Sun H."/>
            <person name="Tritt A."/>
            <person name="Yoshinaga Y."/>
            <person name="Zwiers L.-H."/>
            <person name="Turgeon B."/>
            <person name="Goodwin S."/>
            <person name="Spatafora J."/>
            <person name="Crous P."/>
            <person name="Grigoriev I."/>
        </authorList>
    </citation>
    <scope>NUCLEOTIDE SEQUENCE</scope>
    <source>
        <strain evidence="3">CBS 121739</strain>
    </source>
</reference>
<feature type="compositionally biased region" description="Low complexity" evidence="1">
    <location>
        <begin position="68"/>
        <end position="81"/>
    </location>
</feature>
<evidence type="ECO:0000259" key="2">
    <source>
        <dbReference type="Pfam" id="PF15460"/>
    </source>
</evidence>
<dbReference type="Pfam" id="PF15460">
    <property type="entry name" value="SAS4"/>
    <property type="match status" value="1"/>
</dbReference>
<feature type="compositionally biased region" description="Basic and acidic residues" evidence="1">
    <location>
        <begin position="142"/>
        <end position="151"/>
    </location>
</feature>
<feature type="region of interest" description="Disordered" evidence="1">
    <location>
        <begin position="477"/>
        <end position="508"/>
    </location>
</feature>
<keyword evidence="4" id="KW-1185">Reference proteome</keyword>
<organism evidence="3 4">
    <name type="scientific">Pseudovirgaria hyperparasitica</name>
    <dbReference type="NCBI Taxonomy" id="470096"/>
    <lineage>
        <taxon>Eukaryota</taxon>
        <taxon>Fungi</taxon>
        <taxon>Dikarya</taxon>
        <taxon>Ascomycota</taxon>
        <taxon>Pezizomycotina</taxon>
        <taxon>Dothideomycetes</taxon>
        <taxon>Dothideomycetes incertae sedis</taxon>
        <taxon>Acrospermales</taxon>
        <taxon>Acrospermaceae</taxon>
        <taxon>Pseudovirgaria</taxon>
    </lineage>
</organism>
<dbReference type="EMBL" id="ML996581">
    <property type="protein sequence ID" value="KAF2754194.1"/>
    <property type="molecule type" value="Genomic_DNA"/>
</dbReference>
<dbReference type="AlphaFoldDB" id="A0A6A6VWV8"/>
<dbReference type="GeneID" id="54489557"/>
<evidence type="ECO:0000256" key="1">
    <source>
        <dbReference type="SAM" id="MobiDB-lite"/>
    </source>
</evidence>
<dbReference type="OrthoDB" id="1938992at2759"/>
<accession>A0A6A6VWV8</accession>
<dbReference type="PANTHER" id="PTHR38422">
    <property type="entry name" value="SOMETHING ABOUT SILENCING PROTEIN 4"/>
    <property type="match status" value="1"/>
</dbReference>
<evidence type="ECO:0000313" key="4">
    <source>
        <dbReference type="Proteomes" id="UP000799437"/>
    </source>
</evidence>
<feature type="compositionally biased region" description="Low complexity" evidence="1">
    <location>
        <begin position="28"/>
        <end position="43"/>
    </location>
</feature>
<protein>
    <recommendedName>
        <fullName evidence="2">Something about silencing protein 4 domain-containing protein</fullName>
    </recommendedName>
</protein>
<dbReference type="InterPro" id="IPR038988">
    <property type="entry name" value="Sas4"/>
</dbReference>
<feature type="region of interest" description="Disordered" evidence="1">
    <location>
        <begin position="358"/>
        <end position="396"/>
    </location>
</feature>
<proteinExistence type="predicted"/>
<feature type="compositionally biased region" description="Polar residues" evidence="1">
    <location>
        <begin position="1"/>
        <end position="27"/>
    </location>
</feature>
<evidence type="ECO:0000313" key="3">
    <source>
        <dbReference type="EMBL" id="KAF2754194.1"/>
    </source>
</evidence>